<evidence type="ECO:0000313" key="2">
    <source>
        <dbReference type="EMBL" id="CAK9435708.1"/>
    </source>
</evidence>
<gene>
    <name evidence="2" type="ORF">LODBEIA_P04330</name>
</gene>
<evidence type="ECO:0000313" key="3">
    <source>
        <dbReference type="Proteomes" id="UP001497383"/>
    </source>
</evidence>
<keyword evidence="3" id="KW-1185">Reference proteome</keyword>
<evidence type="ECO:0000256" key="1">
    <source>
        <dbReference type="SAM" id="MobiDB-lite"/>
    </source>
</evidence>
<dbReference type="RefSeq" id="XP_066827371.1">
    <property type="nucleotide sequence ID" value="XM_066974539.1"/>
</dbReference>
<feature type="region of interest" description="Disordered" evidence="1">
    <location>
        <begin position="25"/>
        <end position="58"/>
    </location>
</feature>
<dbReference type="Proteomes" id="UP001497383">
    <property type="component" value="Chromosome 1"/>
</dbReference>
<accession>A0ABP0ZDD0</accession>
<organism evidence="2 3">
    <name type="scientific">Lodderomyces beijingensis</name>
    <dbReference type="NCBI Taxonomy" id="1775926"/>
    <lineage>
        <taxon>Eukaryota</taxon>
        <taxon>Fungi</taxon>
        <taxon>Dikarya</taxon>
        <taxon>Ascomycota</taxon>
        <taxon>Saccharomycotina</taxon>
        <taxon>Pichiomycetes</taxon>
        <taxon>Debaryomycetaceae</taxon>
        <taxon>Candida/Lodderomyces clade</taxon>
        <taxon>Lodderomyces</taxon>
    </lineage>
</organism>
<name>A0ABP0ZDD0_9ASCO</name>
<reference evidence="2 3" key="1">
    <citation type="submission" date="2024-03" db="EMBL/GenBank/DDBJ databases">
        <authorList>
            <person name="Brejova B."/>
        </authorList>
    </citation>
    <scope>NUCLEOTIDE SEQUENCE [LARGE SCALE GENOMIC DNA]</scope>
    <source>
        <strain evidence="2 3">CBS 14171</strain>
    </source>
</reference>
<protein>
    <submittedName>
        <fullName evidence="2">Uncharacterized protein</fullName>
    </submittedName>
</protein>
<sequence>MLRVRTTTRTALRFLPPLAHRAAIPRPYRTFATQTPSEPAPKSKQPPQPSQQQARKSDLAWTGEELNYDEISPRASFDYFVRDLQTVKRHFNSQPFAQISPGCLIDKLIDVVEANVEDGKLSTIKREVFDVYPFIRLINVLPEVWRVHCESTRVLDEWAQMRVDVGEGDEVKVLPKRYAVDAYKERFFRPKRSGEGESESEGE</sequence>
<dbReference type="EMBL" id="OZ022405">
    <property type="protein sequence ID" value="CAK9435708.1"/>
    <property type="molecule type" value="Genomic_DNA"/>
</dbReference>
<proteinExistence type="predicted"/>
<dbReference type="GeneID" id="92205629"/>